<dbReference type="InterPro" id="IPR050281">
    <property type="entry name" value="Flavin_monoamine_oxidase"/>
</dbReference>
<evidence type="ECO:0000259" key="5">
    <source>
        <dbReference type="PROSITE" id="PS50118"/>
    </source>
</evidence>
<feature type="compositionally biased region" description="Polar residues" evidence="4">
    <location>
        <begin position="45"/>
        <end position="57"/>
    </location>
</feature>
<feature type="domain" description="HMG box" evidence="5">
    <location>
        <begin position="915"/>
        <end position="991"/>
    </location>
</feature>
<feature type="compositionally biased region" description="Polar residues" evidence="4">
    <location>
        <begin position="116"/>
        <end position="125"/>
    </location>
</feature>
<dbReference type="PANTHER" id="PTHR10742">
    <property type="entry name" value="FLAVIN MONOAMINE OXIDASE"/>
    <property type="match status" value="1"/>
</dbReference>
<dbReference type="InterPro" id="IPR036388">
    <property type="entry name" value="WH-like_DNA-bd_sf"/>
</dbReference>
<dbReference type="EMBL" id="PEDP01000100">
    <property type="protein sequence ID" value="POS87597.1"/>
    <property type="molecule type" value="Genomic_DNA"/>
</dbReference>
<name>A0A2S4Q016_9PEZI</name>
<dbReference type="InterPro" id="IPR036188">
    <property type="entry name" value="FAD/NAD-bd_sf"/>
</dbReference>
<feature type="domain" description="SWIRM" evidence="6">
    <location>
        <begin position="166"/>
        <end position="261"/>
    </location>
</feature>
<evidence type="ECO:0000256" key="3">
    <source>
        <dbReference type="PROSITE-ProRule" id="PRU00267"/>
    </source>
</evidence>
<organism evidence="7 8">
    <name type="scientific">Erysiphe pulchra</name>
    <dbReference type="NCBI Taxonomy" id="225359"/>
    <lineage>
        <taxon>Eukaryota</taxon>
        <taxon>Fungi</taxon>
        <taxon>Dikarya</taxon>
        <taxon>Ascomycota</taxon>
        <taxon>Pezizomycotina</taxon>
        <taxon>Leotiomycetes</taxon>
        <taxon>Erysiphales</taxon>
        <taxon>Erysiphaceae</taxon>
        <taxon>Erysiphe</taxon>
    </lineage>
</organism>
<dbReference type="FunFam" id="1.10.10.10:FF:000064">
    <property type="entry name" value="Lysine-specific histone demethylase 1A"/>
    <property type="match status" value="1"/>
</dbReference>
<dbReference type="Gene3D" id="3.90.660.10">
    <property type="match status" value="1"/>
</dbReference>
<dbReference type="GO" id="GO:0005634">
    <property type="term" value="C:nucleus"/>
    <property type="evidence" value="ECO:0007669"/>
    <property type="project" value="UniProtKB-UniRule"/>
</dbReference>
<evidence type="ECO:0000313" key="8">
    <source>
        <dbReference type="Proteomes" id="UP000237438"/>
    </source>
</evidence>
<dbReference type="SUPFAM" id="SSF46689">
    <property type="entry name" value="Homeodomain-like"/>
    <property type="match status" value="1"/>
</dbReference>
<evidence type="ECO:0000256" key="2">
    <source>
        <dbReference type="ARBA" id="ARBA00023002"/>
    </source>
</evidence>
<dbReference type="GO" id="GO:0016491">
    <property type="term" value="F:oxidoreductase activity"/>
    <property type="evidence" value="ECO:0007669"/>
    <property type="project" value="UniProtKB-KW"/>
</dbReference>
<evidence type="ECO:0000259" key="6">
    <source>
        <dbReference type="PROSITE" id="PS50934"/>
    </source>
</evidence>
<feature type="region of interest" description="Disordered" evidence="4">
    <location>
        <begin position="41"/>
        <end position="92"/>
    </location>
</feature>
<dbReference type="FunFam" id="3.50.50.60:FF:000249">
    <property type="entry name" value="Lysine-specific histone demethylase Aof2"/>
    <property type="match status" value="1"/>
</dbReference>
<dbReference type="Gene3D" id="1.10.10.10">
    <property type="entry name" value="Winged helix-like DNA-binding domain superfamily/Winged helix DNA-binding domain"/>
    <property type="match status" value="1"/>
</dbReference>
<dbReference type="SUPFAM" id="SSF54373">
    <property type="entry name" value="FAD-linked reductases, C-terminal domain"/>
    <property type="match status" value="1"/>
</dbReference>
<dbReference type="InterPro" id="IPR009057">
    <property type="entry name" value="Homeodomain-like_sf"/>
</dbReference>
<dbReference type="PROSITE" id="PS50118">
    <property type="entry name" value="HMG_BOX_2"/>
    <property type="match status" value="1"/>
</dbReference>
<dbReference type="GO" id="GO:0003677">
    <property type="term" value="F:DNA binding"/>
    <property type="evidence" value="ECO:0007669"/>
    <property type="project" value="UniProtKB-UniRule"/>
</dbReference>
<dbReference type="GO" id="GO:0050660">
    <property type="term" value="F:flavin adenine dinucleotide binding"/>
    <property type="evidence" value="ECO:0007669"/>
    <property type="project" value="TreeGrafter"/>
</dbReference>
<evidence type="ECO:0000256" key="4">
    <source>
        <dbReference type="SAM" id="MobiDB-lite"/>
    </source>
</evidence>
<evidence type="ECO:0000256" key="1">
    <source>
        <dbReference type="ARBA" id="ARBA00005995"/>
    </source>
</evidence>
<dbReference type="SUPFAM" id="SSF47095">
    <property type="entry name" value="HMG-box"/>
    <property type="match status" value="1"/>
</dbReference>
<protein>
    <recommendedName>
        <fullName evidence="9">SWIRM domain-containing protein</fullName>
    </recommendedName>
</protein>
<keyword evidence="3" id="KW-0539">Nucleus</keyword>
<reference evidence="7 8" key="1">
    <citation type="submission" date="2017-10" db="EMBL/GenBank/DDBJ databases">
        <title>Development of genomic resources for the powdery mildew, Erysiphe pulchra.</title>
        <authorList>
            <person name="Wadl P.A."/>
            <person name="Mack B.M."/>
            <person name="Moore G."/>
            <person name="Beltz S.B."/>
        </authorList>
    </citation>
    <scope>NUCLEOTIDE SEQUENCE [LARGE SCALE GENOMIC DNA]</scope>
    <source>
        <strain evidence="7">Cflorida</strain>
    </source>
</reference>
<dbReference type="GO" id="GO:0006338">
    <property type="term" value="P:chromatin remodeling"/>
    <property type="evidence" value="ECO:0007669"/>
    <property type="project" value="TreeGrafter"/>
</dbReference>
<dbReference type="OrthoDB" id="9982100at2759"/>
<dbReference type="InterPro" id="IPR002937">
    <property type="entry name" value="Amino_oxidase"/>
</dbReference>
<keyword evidence="8" id="KW-1185">Reference proteome</keyword>
<accession>A0A2S4Q016</accession>
<gene>
    <name evidence="7" type="ORF">EPUL_001183</name>
</gene>
<feature type="region of interest" description="Disordered" evidence="4">
    <location>
        <begin position="116"/>
        <end position="150"/>
    </location>
</feature>
<dbReference type="Pfam" id="PF00505">
    <property type="entry name" value="HMG_box"/>
    <property type="match status" value="1"/>
</dbReference>
<keyword evidence="2" id="KW-0560">Oxidoreductase</keyword>
<dbReference type="STRING" id="225359.A0A2S4Q016"/>
<dbReference type="CDD" id="cd00084">
    <property type="entry name" value="HMG-box_SF"/>
    <property type="match status" value="1"/>
</dbReference>
<keyword evidence="3" id="KW-0238">DNA-binding</keyword>
<dbReference type="GO" id="GO:0010468">
    <property type="term" value="P:regulation of gene expression"/>
    <property type="evidence" value="ECO:0007669"/>
    <property type="project" value="UniProtKB-ARBA"/>
</dbReference>
<dbReference type="PANTHER" id="PTHR10742:SF386">
    <property type="entry name" value="LYSINE-SPECIFIC HISTONE DEMETHYLASE 1A"/>
    <property type="match status" value="1"/>
</dbReference>
<dbReference type="GO" id="GO:0003682">
    <property type="term" value="F:chromatin binding"/>
    <property type="evidence" value="ECO:0007669"/>
    <property type="project" value="TreeGrafter"/>
</dbReference>
<dbReference type="InterPro" id="IPR009071">
    <property type="entry name" value="HMG_box_dom"/>
</dbReference>
<dbReference type="PROSITE" id="PS50934">
    <property type="entry name" value="SWIRM"/>
    <property type="match status" value="1"/>
</dbReference>
<dbReference type="SUPFAM" id="SSF51905">
    <property type="entry name" value="FAD/NAD(P)-binding domain"/>
    <property type="match status" value="1"/>
</dbReference>
<dbReference type="Gene3D" id="3.50.50.60">
    <property type="entry name" value="FAD/NAD(P)-binding domain"/>
    <property type="match status" value="2"/>
</dbReference>
<dbReference type="Gene3D" id="1.10.30.10">
    <property type="entry name" value="High mobility group box domain"/>
    <property type="match status" value="1"/>
</dbReference>
<dbReference type="AlphaFoldDB" id="A0A2S4Q016"/>
<dbReference type="Pfam" id="PF01593">
    <property type="entry name" value="Amino_oxidase"/>
    <property type="match status" value="2"/>
</dbReference>
<feature type="DNA-binding region" description="HMG box" evidence="3">
    <location>
        <begin position="915"/>
        <end position="991"/>
    </location>
</feature>
<dbReference type="InterPro" id="IPR007526">
    <property type="entry name" value="SWIRM"/>
</dbReference>
<dbReference type="Proteomes" id="UP000237438">
    <property type="component" value="Unassembled WGS sequence"/>
</dbReference>
<comment type="similarity">
    <text evidence="1">Belongs to the flavin monoamine oxidase family.</text>
</comment>
<feature type="compositionally biased region" description="Basic and acidic residues" evidence="4">
    <location>
        <begin position="126"/>
        <end position="146"/>
    </location>
</feature>
<evidence type="ECO:0000313" key="7">
    <source>
        <dbReference type="EMBL" id="POS87597.1"/>
    </source>
</evidence>
<dbReference type="Pfam" id="PF04433">
    <property type="entry name" value="SWIRM"/>
    <property type="match status" value="1"/>
</dbReference>
<dbReference type="InterPro" id="IPR036910">
    <property type="entry name" value="HMG_box_dom_sf"/>
</dbReference>
<evidence type="ECO:0008006" key="9">
    <source>
        <dbReference type="Google" id="ProtNLM"/>
    </source>
</evidence>
<sequence length="1049" mass="118311">MGLQEFESHISMFENSNLSGNFSTPDRFSISTLEEILDNTEKITDSSSQNHFPTAQYVSPAEDANRGTSQIRPRRRSQPLSGDASQIWPELNGDSVTSVSNLDIDEDFSVLSSISSKMTSPTELETSSRVKKDSASLRENQREKYKTRPKSSIPIDIAPSEYARQCIAAAESSRINPYSLHKEEYEMLRDHLTHQQVTTYLNIRNGILRLWIRNPSIGVVPNEAIGCAKDSRWFNVAILCHEWLVRRGYINFGCLEHSFNGLQGKQHSLKQKRRIVVVIGAGMSGLGCARQLEGLFLQFEDRFHEMGEDPPQVVIVEGRDRIGGRVYSRALITKPKYPTLNFGCRYTAEMGGMIITGFDRGNPLNVIVRSQLALQYHALKPDTPIYDSCGEIVDFNRDQLAEKLFNYILDRVSEYKFKIPTSTTVDGDKLLLDSGREPNTEGSKTIRDIEISKMEPSYTKLKEPLSKVQTDTNLLIGIIKGSGLESGPGAGAVHTAAFKAKEIGWSLKPGVSLEDDLDLESAVSSKDATLGSVIDEAIRQYTRIVNFTPLDLRLINWHVANLEYSNAITCNKLSLGGWDLDAGNEWEGKHTMVTGGYQQVPRGLFKCPQPLTIRKNSKVRRIIYNDGPYDSNNIKSRIECQDGVIEADCIVSTIPLGVLKQQNVQFEPELPDWKKGAIQRIGYGVLNKIILVYDEVFWDPDRDIFGALRSPQNRNSLDQLDYFSQRGRYFQWFNVSNTTGLPTLLALMAGEAAFSTEKSTDEELLDEATTVLQTIFGLNVPAPVEAVVTRWGHDEYSQGSYSYTGPYFKPNDYEVMAQPVGNLFFAGEHTCGTHPATVHGAYISGLRAASEVLDFMIGGIEIPVPLVPPRDITNKRKSNAIKSTVDTKKTRLEAYEVEIWNAIHEKFGDRPWRPPNNYTNPYRLYSKDRWEEAKRMCEEGRRPNKGKINPNEVKKMVAKLWKDATEEEKSPYNKQAEAEKRAAAAAMIEYNTKVEQWDKDALAFREKYEKEHPSLPSPNEVNNSLPWDRRAKRVVTGYAEDTDSELEYF</sequence>
<comment type="caution">
    <text evidence="7">The sequence shown here is derived from an EMBL/GenBank/DDBJ whole genome shotgun (WGS) entry which is preliminary data.</text>
</comment>
<proteinExistence type="inferred from homology"/>